<accession>A0A183AGN6</accession>
<dbReference type="PRINTS" id="PR01345">
    <property type="entry name" value="CERVTRCPTASE"/>
</dbReference>
<evidence type="ECO:0000313" key="1">
    <source>
        <dbReference type="EMBL" id="VDP77458.1"/>
    </source>
</evidence>
<dbReference type="WBParaSite" id="ECPE_0000613401-mRNA-1">
    <property type="protein sequence ID" value="ECPE_0000613401-mRNA-1"/>
    <property type="gene ID" value="ECPE_0000613401"/>
</dbReference>
<dbReference type="EMBL" id="UZAN01043060">
    <property type="protein sequence ID" value="VDP77458.1"/>
    <property type="molecule type" value="Genomic_DNA"/>
</dbReference>
<evidence type="ECO:0000313" key="3">
    <source>
        <dbReference type="WBParaSite" id="ECPE_0000613401-mRNA-1"/>
    </source>
</evidence>
<keyword evidence="2" id="KW-1185">Reference proteome</keyword>
<proteinExistence type="predicted"/>
<sequence>MYVDNIKIWRTIKDPNDQKSLQADLNNRGQWAYTWAIPVNTAKYAHLHFGRADSDVVYNFQGTTLRRTSCERDLGVIVTSSLNIRENTHRVCASTWSILGHIRVFFSQFTMDAFRPLYSSNVRPRLEYGGAATYPCMADELAKLECVQRAATRLIVGLRGTRYEGRLEATGLLPVAYWRLRRNPLCLTKNLRGDIGPELRQYFHLRTEDRTRWHPFTLRELQSVGILLVNQLSWMSTTLWNSLPATAMDKTDAAFKRRAICRLT</sequence>
<name>A0A183AGN6_9TREM</name>
<evidence type="ECO:0000313" key="2">
    <source>
        <dbReference type="Proteomes" id="UP000272942"/>
    </source>
</evidence>
<reference evidence="3" key="1">
    <citation type="submission" date="2016-06" db="UniProtKB">
        <authorList>
            <consortium name="WormBaseParasite"/>
        </authorList>
    </citation>
    <scope>IDENTIFICATION</scope>
</reference>
<protein>
    <submittedName>
        <fullName evidence="3">Reverse transcriptase domain-containing protein</fullName>
    </submittedName>
</protein>
<reference evidence="1 2" key="2">
    <citation type="submission" date="2018-11" db="EMBL/GenBank/DDBJ databases">
        <authorList>
            <consortium name="Pathogen Informatics"/>
        </authorList>
    </citation>
    <scope>NUCLEOTIDE SEQUENCE [LARGE SCALE GENOMIC DNA]</scope>
    <source>
        <strain evidence="1 2">Egypt</strain>
    </source>
</reference>
<dbReference type="PANTHER" id="PTHR33332">
    <property type="entry name" value="REVERSE TRANSCRIPTASE DOMAIN-CONTAINING PROTEIN"/>
    <property type="match status" value="1"/>
</dbReference>
<dbReference type="OrthoDB" id="276744at2759"/>
<dbReference type="AlphaFoldDB" id="A0A183AGN6"/>
<organism evidence="3">
    <name type="scientific">Echinostoma caproni</name>
    <dbReference type="NCBI Taxonomy" id="27848"/>
    <lineage>
        <taxon>Eukaryota</taxon>
        <taxon>Metazoa</taxon>
        <taxon>Spiralia</taxon>
        <taxon>Lophotrochozoa</taxon>
        <taxon>Platyhelminthes</taxon>
        <taxon>Trematoda</taxon>
        <taxon>Digenea</taxon>
        <taxon>Plagiorchiida</taxon>
        <taxon>Echinostomata</taxon>
        <taxon>Echinostomatoidea</taxon>
        <taxon>Echinostomatidae</taxon>
        <taxon>Echinostoma</taxon>
    </lineage>
</organism>
<gene>
    <name evidence="1" type="ORF">ECPE_LOCUS6121</name>
</gene>
<dbReference type="Proteomes" id="UP000272942">
    <property type="component" value="Unassembled WGS sequence"/>
</dbReference>